<dbReference type="GO" id="GO:0006629">
    <property type="term" value="P:lipid metabolic process"/>
    <property type="evidence" value="ECO:0007669"/>
    <property type="project" value="InterPro"/>
</dbReference>
<feature type="domain" description="Fungal lipase-type" evidence="1">
    <location>
        <begin position="64"/>
        <end position="202"/>
    </location>
</feature>
<dbReference type="SUPFAM" id="SSF53474">
    <property type="entry name" value="alpha/beta-Hydrolases"/>
    <property type="match status" value="2"/>
</dbReference>
<dbReference type="PANTHER" id="PTHR45908">
    <property type="entry name" value="PROTEIN CBG11750-RELATED"/>
    <property type="match status" value="1"/>
</dbReference>
<evidence type="ECO:0000313" key="3">
    <source>
        <dbReference type="WBParaSite" id="ACRNAN_scaffold12216.g15474.t1"/>
    </source>
</evidence>
<name>A0A914CLT7_9BILA</name>
<sequence>MAASAYANLTDPQESASINTCLNKSFNETKWDLIQTITTKCGVKNDNDTCQGFIAVSSAINTTVLAFRGTTDLQQLWTDLKDTVTNDMADPWGGGLRVNKYFYQSMINMWNSGVSKVVTNSTYANYKIIITGHSLGGAIASLTAYQIVNTTGNSTAGRIQLVTFGEPRVGDWNYANNLRSYIPNIFRVVHGADPIPHLPFCSANSGGGCQNGTTYYQHPQEIWYHGITTNSIAMGATYTSCSETDGEDTSCSNGLPDLCFIFQNGQWHVNYFGHSVGDYATKHSCNDAASYAAKRSEKVLGNDCGNGNLYPIYEEDIAKQIFNLAASAYANVADSQGNASINACLQKSFGGTKWDWTQTITAKCGVKNDNDECQGFVGVSSAISTIVLAFRGTTDLQQLWDELKDTVTNDMADPWDGGLRVNPYFYNSMTNMWANGVSKVVNNPTYANYKIIITGHSLGGAIASLTAYQIVNFTGNSAAGRVYSFNRI</sequence>
<protein>
    <submittedName>
        <fullName evidence="3">Fungal lipase-like domain-containing protein</fullName>
    </submittedName>
</protein>
<dbReference type="InterPro" id="IPR029058">
    <property type="entry name" value="AB_hydrolase_fold"/>
</dbReference>
<dbReference type="CDD" id="cd00519">
    <property type="entry name" value="Lipase_3"/>
    <property type="match status" value="2"/>
</dbReference>
<accession>A0A914CLT7</accession>
<dbReference type="InterPro" id="IPR002921">
    <property type="entry name" value="Fungal_lipase-type"/>
</dbReference>
<organism evidence="2 3">
    <name type="scientific">Acrobeloides nanus</name>
    <dbReference type="NCBI Taxonomy" id="290746"/>
    <lineage>
        <taxon>Eukaryota</taxon>
        <taxon>Metazoa</taxon>
        <taxon>Ecdysozoa</taxon>
        <taxon>Nematoda</taxon>
        <taxon>Chromadorea</taxon>
        <taxon>Rhabditida</taxon>
        <taxon>Tylenchina</taxon>
        <taxon>Cephalobomorpha</taxon>
        <taxon>Cephaloboidea</taxon>
        <taxon>Cephalobidae</taxon>
        <taxon>Acrobeloides</taxon>
    </lineage>
</organism>
<reference evidence="3" key="1">
    <citation type="submission" date="2022-11" db="UniProtKB">
        <authorList>
            <consortium name="WormBaseParasite"/>
        </authorList>
    </citation>
    <scope>IDENTIFICATION</scope>
</reference>
<evidence type="ECO:0000313" key="2">
    <source>
        <dbReference type="Proteomes" id="UP000887540"/>
    </source>
</evidence>
<dbReference type="Proteomes" id="UP000887540">
    <property type="component" value="Unplaced"/>
</dbReference>
<dbReference type="AlphaFoldDB" id="A0A914CLT7"/>
<dbReference type="WBParaSite" id="ACRNAN_scaffold12216.g15474.t1">
    <property type="protein sequence ID" value="ACRNAN_scaffold12216.g15474.t1"/>
    <property type="gene ID" value="ACRNAN_scaffold12216.g15474"/>
</dbReference>
<proteinExistence type="predicted"/>
<feature type="domain" description="Fungal lipase-type" evidence="1">
    <location>
        <begin position="387"/>
        <end position="475"/>
    </location>
</feature>
<keyword evidence="2" id="KW-1185">Reference proteome</keyword>
<evidence type="ECO:0000259" key="1">
    <source>
        <dbReference type="Pfam" id="PF01764"/>
    </source>
</evidence>
<dbReference type="Pfam" id="PF01764">
    <property type="entry name" value="Lipase_3"/>
    <property type="match status" value="2"/>
</dbReference>
<dbReference type="Gene3D" id="3.40.50.1820">
    <property type="entry name" value="alpha/beta hydrolase"/>
    <property type="match status" value="2"/>
</dbReference>